<sequence>MQISDKFRTNRSKGRFSSMYYEATHSPLMWCGSLKREVPAQVSSSSSDRGSKLRGPSLNSVRVASKRHVNTAKLKQTKLNTKRINIERIRKTRRQNIPAGLFSIYLNFHSCLFGVHERLKAVFSFYSALTSGGSPIRAAELQSSPEIILKDCIFVFILIGLLFHFENSAINENGKKVMKTVKRRRKIKQELRERRTRAASSFAPPTDPILTERASRSGRKATPSSLEVVFI</sequence>
<feature type="region of interest" description="Disordered" evidence="1">
    <location>
        <begin position="190"/>
        <end position="225"/>
    </location>
</feature>
<protein>
    <submittedName>
        <fullName evidence="2">Uncharacterized protein</fullName>
    </submittedName>
</protein>
<dbReference type="EMBL" id="BGPR01002532">
    <property type="protein sequence ID" value="GBM75004.1"/>
    <property type="molecule type" value="Genomic_DNA"/>
</dbReference>
<name>A0A4Y2IBI5_ARAVE</name>
<evidence type="ECO:0000256" key="1">
    <source>
        <dbReference type="SAM" id="MobiDB-lite"/>
    </source>
</evidence>
<keyword evidence="3" id="KW-1185">Reference proteome</keyword>
<accession>A0A4Y2IBI5</accession>
<evidence type="ECO:0000313" key="2">
    <source>
        <dbReference type="EMBL" id="GBM75004.1"/>
    </source>
</evidence>
<dbReference type="Proteomes" id="UP000499080">
    <property type="component" value="Unassembled WGS sequence"/>
</dbReference>
<reference evidence="2 3" key="1">
    <citation type="journal article" date="2019" name="Sci. Rep.">
        <title>Orb-weaving spider Araneus ventricosus genome elucidates the spidroin gene catalogue.</title>
        <authorList>
            <person name="Kono N."/>
            <person name="Nakamura H."/>
            <person name="Ohtoshi R."/>
            <person name="Moran D.A.P."/>
            <person name="Shinohara A."/>
            <person name="Yoshida Y."/>
            <person name="Fujiwara M."/>
            <person name="Mori M."/>
            <person name="Tomita M."/>
            <person name="Arakawa K."/>
        </authorList>
    </citation>
    <scope>NUCLEOTIDE SEQUENCE [LARGE SCALE GENOMIC DNA]</scope>
</reference>
<dbReference type="AlphaFoldDB" id="A0A4Y2IBI5"/>
<proteinExistence type="predicted"/>
<evidence type="ECO:0000313" key="3">
    <source>
        <dbReference type="Proteomes" id="UP000499080"/>
    </source>
</evidence>
<comment type="caution">
    <text evidence="2">The sequence shown here is derived from an EMBL/GenBank/DDBJ whole genome shotgun (WGS) entry which is preliminary data.</text>
</comment>
<gene>
    <name evidence="2" type="ORF">AVEN_195311_1</name>
</gene>
<organism evidence="2 3">
    <name type="scientific">Araneus ventricosus</name>
    <name type="common">Orbweaver spider</name>
    <name type="synonym">Epeira ventricosa</name>
    <dbReference type="NCBI Taxonomy" id="182803"/>
    <lineage>
        <taxon>Eukaryota</taxon>
        <taxon>Metazoa</taxon>
        <taxon>Ecdysozoa</taxon>
        <taxon>Arthropoda</taxon>
        <taxon>Chelicerata</taxon>
        <taxon>Arachnida</taxon>
        <taxon>Araneae</taxon>
        <taxon>Araneomorphae</taxon>
        <taxon>Entelegynae</taxon>
        <taxon>Araneoidea</taxon>
        <taxon>Araneidae</taxon>
        <taxon>Araneus</taxon>
    </lineage>
</organism>